<evidence type="ECO:0000256" key="14">
    <source>
        <dbReference type="SAM" id="Phobius"/>
    </source>
</evidence>
<accession>A0ABP4UES1</accession>
<keyword evidence="9" id="KW-0406">Ion transport</keyword>
<evidence type="ECO:0000256" key="12">
    <source>
        <dbReference type="ARBA" id="ARBA00034430"/>
    </source>
</evidence>
<evidence type="ECO:0000256" key="5">
    <source>
        <dbReference type="ARBA" id="ARBA00022692"/>
    </source>
</evidence>
<dbReference type="Proteomes" id="UP001500618">
    <property type="component" value="Unassembled WGS sequence"/>
</dbReference>
<proteinExistence type="inferred from homology"/>
<keyword evidence="16" id="KW-1185">Reference proteome</keyword>
<evidence type="ECO:0000256" key="11">
    <source>
        <dbReference type="ARBA" id="ARBA00023303"/>
    </source>
</evidence>
<dbReference type="EMBL" id="BAAANY010000024">
    <property type="protein sequence ID" value="GAA1702006.1"/>
    <property type="molecule type" value="Genomic_DNA"/>
</dbReference>
<reference evidence="16" key="1">
    <citation type="journal article" date="2019" name="Int. J. Syst. Evol. Microbiol.">
        <title>The Global Catalogue of Microorganisms (GCM) 10K type strain sequencing project: providing services to taxonomists for standard genome sequencing and annotation.</title>
        <authorList>
            <consortium name="The Broad Institute Genomics Platform"/>
            <consortium name="The Broad Institute Genome Sequencing Center for Infectious Disease"/>
            <person name="Wu L."/>
            <person name="Ma J."/>
        </authorList>
    </citation>
    <scope>NUCLEOTIDE SEQUENCE [LARGE SCALE GENOMIC DNA]</scope>
    <source>
        <strain evidence="16">JCM 14718</strain>
    </source>
</reference>
<dbReference type="PANTHER" id="PTHR31462:SF5">
    <property type="entry name" value="ENDOSOMAL_LYSOSOMAL PROTON CHANNEL TMEM175"/>
    <property type="match status" value="1"/>
</dbReference>
<feature type="compositionally biased region" description="Basic and acidic residues" evidence="13">
    <location>
        <begin position="1"/>
        <end position="22"/>
    </location>
</feature>
<feature type="transmembrane region" description="Helical" evidence="14">
    <location>
        <begin position="171"/>
        <end position="190"/>
    </location>
</feature>
<evidence type="ECO:0000256" key="9">
    <source>
        <dbReference type="ARBA" id="ARBA00023065"/>
    </source>
</evidence>
<feature type="region of interest" description="Disordered" evidence="13">
    <location>
        <begin position="1"/>
        <end position="24"/>
    </location>
</feature>
<dbReference type="Pfam" id="PF06736">
    <property type="entry name" value="TMEM175"/>
    <property type="match status" value="1"/>
</dbReference>
<comment type="subcellular location">
    <subcellularLocation>
        <location evidence="1">Membrane</location>
        <topology evidence="1">Multi-pass membrane protein</topology>
    </subcellularLocation>
</comment>
<keyword evidence="7" id="KW-0630">Potassium</keyword>
<gene>
    <name evidence="15" type="ORF">GCM10009765_59410</name>
</gene>
<evidence type="ECO:0000256" key="3">
    <source>
        <dbReference type="ARBA" id="ARBA00022448"/>
    </source>
</evidence>
<feature type="transmembrane region" description="Helical" evidence="14">
    <location>
        <begin position="128"/>
        <end position="150"/>
    </location>
</feature>
<feature type="transmembrane region" description="Helical" evidence="14">
    <location>
        <begin position="101"/>
        <end position="122"/>
    </location>
</feature>
<evidence type="ECO:0000256" key="8">
    <source>
        <dbReference type="ARBA" id="ARBA00022989"/>
    </source>
</evidence>
<feature type="transmembrane region" description="Helical" evidence="14">
    <location>
        <begin position="30"/>
        <end position="48"/>
    </location>
</feature>
<sequence>MTDQERSAGAVREEEKGRDRRFPLGRHHGLSDGVFSIAMTLLVLDIKIPQNLSSQAMVEALNKTALPAFATFILSFYVIGSQWMAHHEMFHDIGYADRRMSLFNLQYLLVIAVMPFPSYLLANYGGQPIAVAIYAISIGLGGLMRARLQWYALSNNLLKAGVDPKAWRKDAINAVVFGLVFICSAALAYISPIATYACWFVVLGGWAVLSRTGVFGVLKQRFGRK</sequence>
<keyword evidence="5 14" id="KW-0812">Transmembrane</keyword>
<dbReference type="InterPro" id="IPR010617">
    <property type="entry name" value="TMEM175-like"/>
</dbReference>
<evidence type="ECO:0000313" key="16">
    <source>
        <dbReference type="Proteomes" id="UP001500618"/>
    </source>
</evidence>
<name>A0ABP4UES1_9ACTN</name>
<protein>
    <submittedName>
        <fullName evidence="15">TMEM175 family protein</fullName>
    </submittedName>
</protein>
<evidence type="ECO:0000256" key="4">
    <source>
        <dbReference type="ARBA" id="ARBA00022538"/>
    </source>
</evidence>
<evidence type="ECO:0000256" key="7">
    <source>
        <dbReference type="ARBA" id="ARBA00022958"/>
    </source>
</evidence>
<evidence type="ECO:0000256" key="6">
    <source>
        <dbReference type="ARBA" id="ARBA00022826"/>
    </source>
</evidence>
<comment type="catalytic activity">
    <reaction evidence="12">
        <text>K(+)(in) = K(+)(out)</text>
        <dbReference type="Rhea" id="RHEA:29463"/>
        <dbReference type="ChEBI" id="CHEBI:29103"/>
    </reaction>
</comment>
<evidence type="ECO:0000313" key="15">
    <source>
        <dbReference type="EMBL" id="GAA1702006.1"/>
    </source>
</evidence>
<dbReference type="PANTHER" id="PTHR31462">
    <property type="entry name" value="ENDOSOMAL/LYSOSOMAL POTASSIUM CHANNEL TMEM175"/>
    <property type="match status" value="1"/>
</dbReference>
<evidence type="ECO:0000256" key="10">
    <source>
        <dbReference type="ARBA" id="ARBA00023136"/>
    </source>
</evidence>
<keyword evidence="8 14" id="KW-1133">Transmembrane helix</keyword>
<feature type="transmembrane region" description="Helical" evidence="14">
    <location>
        <begin position="196"/>
        <end position="218"/>
    </location>
</feature>
<organism evidence="15 16">
    <name type="scientific">Fodinicola feengrottensis</name>
    <dbReference type="NCBI Taxonomy" id="435914"/>
    <lineage>
        <taxon>Bacteria</taxon>
        <taxon>Bacillati</taxon>
        <taxon>Actinomycetota</taxon>
        <taxon>Actinomycetes</taxon>
        <taxon>Mycobacteriales</taxon>
        <taxon>Fodinicola</taxon>
    </lineage>
</organism>
<keyword evidence="3" id="KW-0813">Transport</keyword>
<keyword evidence="4" id="KW-0633">Potassium transport</keyword>
<keyword evidence="10 14" id="KW-0472">Membrane</keyword>
<comment type="caution">
    <text evidence="15">The sequence shown here is derived from an EMBL/GenBank/DDBJ whole genome shotgun (WGS) entry which is preliminary data.</text>
</comment>
<evidence type="ECO:0000256" key="1">
    <source>
        <dbReference type="ARBA" id="ARBA00004141"/>
    </source>
</evidence>
<comment type="similarity">
    <text evidence="2">Belongs to the TMEM175 family.</text>
</comment>
<evidence type="ECO:0000256" key="13">
    <source>
        <dbReference type="SAM" id="MobiDB-lite"/>
    </source>
</evidence>
<dbReference type="RefSeq" id="WP_344313593.1">
    <property type="nucleotide sequence ID" value="NZ_BAAANY010000024.1"/>
</dbReference>
<evidence type="ECO:0000256" key="2">
    <source>
        <dbReference type="ARBA" id="ARBA00006920"/>
    </source>
</evidence>
<keyword evidence="6" id="KW-0631">Potassium channel</keyword>
<feature type="transmembrane region" description="Helical" evidence="14">
    <location>
        <begin position="60"/>
        <end position="80"/>
    </location>
</feature>
<keyword evidence="11" id="KW-0407">Ion channel</keyword>